<dbReference type="AlphaFoldDB" id="A0A0L6UVP3"/>
<evidence type="ECO:0000256" key="1">
    <source>
        <dbReference type="SAM" id="Phobius"/>
    </source>
</evidence>
<gene>
    <name evidence="2" type="ORF">VP01_3763g3</name>
</gene>
<sequence>MCIHFLDRYKGAPLYQKRKCIGEVLIEKVISSNIYCSVSLDEHENLICHILRLMNLSVNFPIFVFFLGPLVMIMIFQVGNGPPVGYLIMIGKARMNVERSSCDTCGGEINLITGRYWKIEKFRKCAERFLSDSKKEPQVEWLCGLFD</sequence>
<organism evidence="2 3">
    <name type="scientific">Puccinia sorghi</name>
    <dbReference type="NCBI Taxonomy" id="27349"/>
    <lineage>
        <taxon>Eukaryota</taxon>
        <taxon>Fungi</taxon>
        <taxon>Dikarya</taxon>
        <taxon>Basidiomycota</taxon>
        <taxon>Pucciniomycotina</taxon>
        <taxon>Pucciniomycetes</taxon>
        <taxon>Pucciniales</taxon>
        <taxon>Pucciniaceae</taxon>
        <taxon>Puccinia</taxon>
    </lineage>
</organism>
<reference evidence="2 3" key="1">
    <citation type="submission" date="2015-08" db="EMBL/GenBank/DDBJ databases">
        <title>Next Generation Sequencing and Analysis of the Genome of Puccinia sorghi L Schw, the Causal Agent of Maize Common Rust.</title>
        <authorList>
            <person name="Rochi L."/>
            <person name="Burguener G."/>
            <person name="Darino M."/>
            <person name="Turjanski A."/>
            <person name="Kreff E."/>
            <person name="Dieguez M.J."/>
            <person name="Sacco F."/>
        </authorList>
    </citation>
    <scope>NUCLEOTIDE SEQUENCE [LARGE SCALE GENOMIC DNA]</scope>
    <source>
        <strain evidence="2 3">RO10H11247</strain>
    </source>
</reference>
<dbReference type="VEuPathDB" id="FungiDB:VP01_3763g3"/>
<name>A0A0L6UVP3_9BASI</name>
<dbReference type="STRING" id="27349.A0A0L6UVP3"/>
<keyword evidence="1" id="KW-0812">Transmembrane</keyword>
<dbReference type="Proteomes" id="UP000037035">
    <property type="component" value="Unassembled WGS sequence"/>
</dbReference>
<keyword evidence="1" id="KW-0472">Membrane</keyword>
<evidence type="ECO:0000313" key="2">
    <source>
        <dbReference type="EMBL" id="KNZ51920.1"/>
    </source>
</evidence>
<proteinExistence type="predicted"/>
<evidence type="ECO:0000313" key="3">
    <source>
        <dbReference type="Proteomes" id="UP000037035"/>
    </source>
</evidence>
<keyword evidence="1" id="KW-1133">Transmembrane helix</keyword>
<comment type="caution">
    <text evidence="2">The sequence shown here is derived from an EMBL/GenBank/DDBJ whole genome shotgun (WGS) entry which is preliminary data.</text>
</comment>
<protein>
    <submittedName>
        <fullName evidence="2">Uncharacterized protein</fullName>
    </submittedName>
</protein>
<keyword evidence="3" id="KW-1185">Reference proteome</keyword>
<feature type="transmembrane region" description="Helical" evidence="1">
    <location>
        <begin position="62"/>
        <end position="89"/>
    </location>
</feature>
<accession>A0A0L6UVP3</accession>
<dbReference type="EMBL" id="LAVV01008794">
    <property type="protein sequence ID" value="KNZ51920.1"/>
    <property type="molecule type" value="Genomic_DNA"/>
</dbReference>